<proteinExistence type="predicted"/>
<protein>
    <recommendedName>
        <fullName evidence="5">Lipoprotein</fullName>
    </recommendedName>
</protein>
<feature type="coiled-coil region" evidence="1">
    <location>
        <begin position="58"/>
        <end position="85"/>
    </location>
</feature>
<dbReference type="Pfam" id="PF19903">
    <property type="entry name" value="DUF6376"/>
    <property type="match status" value="1"/>
</dbReference>
<accession>A0A3D8GQJ3</accession>
<feature type="chain" id="PRO_5017658894" description="Lipoprotein" evidence="2">
    <location>
        <begin position="25"/>
        <end position="153"/>
    </location>
</feature>
<reference evidence="3 4" key="1">
    <citation type="submission" date="2018-07" db="EMBL/GenBank/DDBJ databases">
        <title>Bacillus sp. YLB-04 draft genome sequence.</title>
        <authorList>
            <person name="Yu L."/>
            <person name="Tang X."/>
        </authorList>
    </citation>
    <scope>NUCLEOTIDE SEQUENCE [LARGE SCALE GENOMIC DNA]</scope>
    <source>
        <strain evidence="3 4">YLB-04</strain>
    </source>
</reference>
<keyword evidence="4" id="KW-1185">Reference proteome</keyword>
<organism evidence="3 4">
    <name type="scientific">Neobacillus piezotolerans</name>
    <dbReference type="NCBI Taxonomy" id="2259171"/>
    <lineage>
        <taxon>Bacteria</taxon>
        <taxon>Bacillati</taxon>
        <taxon>Bacillota</taxon>
        <taxon>Bacilli</taxon>
        <taxon>Bacillales</taxon>
        <taxon>Bacillaceae</taxon>
        <taxon>Neobacillus</taxon>
    </lineage>
</organism>
<evidence type="ECO:0000256" key="2">
    <source>
        <dbReference type="SAM" id="SignalP"/>
    </source>
</evidence>
<dbReference type="PROSITE" id="PS51257">
    <property type="entry name" value="PROKAR_LIPOPROTEIN"/>
    <property type="match status" value="1"/>
</dbReference>
<gene>
    <name evidence="3" type="ORF">DRW41_13580</name>
</gene>
<dbReference type="EMBL" id="QNQT01000005">
    <property type="protein sequence ID" value="RDU36551.1"/>
    <property type="molecule type" value="Genomic_DNA"/>
</dbReference>
<keyword evidence="2" id="KW-0732">Signal</keyword>
<comment type="caution">
    <text evidence="3">The sequence shown here is derived from an EMBL/GenBank/DDBJ whole genome shotgun (WGS) entry which is preliminary data.</text>
</comment>
<feature type="signal peptide" evidence="2">
    <location>
        <begin position="1"/>
        <end position="24"/>
    </location>
</feature>
<sequence length="153" mass="17265">MNLKLKVFSFLCLLAFILAGCSSGGDEQGVGEYAGEASEYMEKVADFARDIPEKAEKAANDEQAKQELKDSLKEMKQEINEFGKVQAPEIAGDFHKEIVDNSKILKEKIDDYLERIDKGDINEDFVEKEDFSKASDKIKESFNKLKELGETEK</sequence>
<dbReference type="InterPro" id="IPR045956">
    <property type="entry name" value="DUF6376"/>
</dbReference>
<evidence type="ECO:0000313" key="3">
    <source>
        <dbReference type="EMBL" id="RDU36551.1"/>
    </source>
</evidence>
<dbReference type="OrthoDB" id="2607309at2"/>
<evidence type="ECO:0008006" key="5">
    <source>
        <dbReference type="Google" id="ProtNLM"/>
    </source>
</evidence>
<evidence type="ECO:0000256" key="1">
    <source>
        <dbReference type="SAM" id="Coils"/>
    </source>
</evidence>
<dbReference type="Proteomes" id="UP000257144">
    <property type="component" value="Unassembled WGS sequence"/>
</dbReference>
<name>A0A3D8GQJ3_9BACI</name>
<keyword evidence="1" id="KW-0175">Coiled coil</keyword>
<dbReference type="AlphaFoldDB" id="A0A3D8GQJ3"/>
<evidence type="ECO:0000313" key="4">
    <source>
        <dbReference type="Proteomes" id="UP000257144"/>
    </source>
</evidence>
<dbReference type="RefSeq" id="WP_115452544.1">
    <property type="nucleotide sequence ID" value="NZ_QNQT01000005.1"/>
</dbReference>